<protein>
    <recommendedName>
        <fullName evidence="3">Transcriptional regulator</fullName>
    </recommendedName>
</protein>
<dbReference type="EMBL" id="JAJCIS010000007">
    <property type="protein sequence ID" value="MCB7387962.1"/>
    <property type="molecule type" value="Genomic_DNA"/>
</dbReference>
<evidence type="ECO:0000313" key="1">
    <source>
        <dbReference type="EMBL" id="MCB7387962.1"/>
    </source>
</evidence>
<accession>A0ABS8DIR3</accession>
<reference evidence="1 2" key="1">
    <citation type="submission" date="2021-10" db="EMBL/GenBank/DDBJ databases">
        <title>Collection of gut derived symbiotic bacterial strains cultured from healthy donors.</title>
        <authorList>
            <person name="Lin H."/>
            <person name="Littmann E."/>
            <person name="Kohout C."/>
            <person name="Pamer E.G."/>
        </authorList>
    </citation>
    <scope>NUCLEOTIDE SEQUENCE [LARGE SCALE GENOMIC DNA]</scope>
    <source>
        <strain evidence="1 2">DFI.1.165</strain>
    </source>
</reference>
<evidence type="ECO:0000313" key="2">
    <source>
        <dbReference type="Proteomes" id="UP001299546"/>
    </source>
</evidence>
<dbReference type="RefSeq" id="WP_066733136.1">
    <property type="nucleotide sequence ID" value="NZ_JAJCIQ010000008.1"/>
</dbReference>
<proteinExistence type="predicted"/>
<keyword evidence="2" id="KW-1185">Reference proteome</keyword>
<gene>
    <name evidence="1" type="ORF">LIZ65_11730</name>
</gene>
<organism evidence="1 2">
    <name type="scientific">Bariatricus massiliensis</name>
    <dbReference type="NCBI Taxonomy" id="1745713"/>
    <lineage>
        <taxon>Bacteria</taxon>
        <taxon>Bacillati</taxon>
        <taxon>Bacillota</taxon>
        <taxon>Clostridia</taxon>
        <taxon>Lachnospirales</taxon>
        <taxon>Lachnospiraceae</taxon>
        <taxon>Bariatricus</taxon>
    </lineage>
</organism>
<evidence type="ECO:0008006" key="3">
    <source>
        <dbReference type="Google" id="ProtNLM"/>
    </source>
</evidence>
<dbReference type="Proteomes" id="UP001299546">
    <property type="component" value="Unassembled WGS sequence"/>
</dbReference>
<sequence>MKAAVICPKTFMPKMEHLIPEFDTIHFEFLLYDEYEEVADIVKNRQRQFDGLLFSGLISYYIAKDYLDADTLYEILPRYEGEVMSVLLKSSLLGYNVERVSFDTYSRKTVQEALREVGIFKELDEIIGMKEAYDDYQSNRMIYHFHRNAFLEKRADVCVTTHNEVARLLEKDGIPCIKSERTYETVRSAVRRLEQRYLDVHNTPKDIAVLCLKMPEEKSIGNLANYEYQYLVDRMKVMEQVYLFAQQIEAAVVEGSNRNVYLFTTKKVLVEVTKHYTNLLFLEQLKNKIFCRIAVGIGYGSTMFEAKQNALSAIQYSVQYDRSVIFIAYGEGKTAGPIETNKSKAATTLLAEEKLEEISADSGVSMRYLLKIKGMMEAYKKDTFTSKELAEYCGVSVRNMDRVIEKLMSSGYACISGMRNQAETGRPSRILIFYL</sequence>
<name>A0ABS8DIR3_9FIRM</name>
<comment type="caution">
    <text evidence="1">The sequence shown here is derived from an EMBL/GenBank/DDBJ whole genome shotgun (WGS) entry which is preliminary data.</text>
</comment>